<dbReference type="InterPro" id="IPR029058">
    <property type="entry name" value="AB_hydrolase_fold"/>
</dbReference>
<proteinExistence type="predicted"/>
<evidence type="ECO:0000313" key="4">
    <source>
        <dbReference type="Proteomes" id="UP001501218"/>
    </source>
</evidence>
<dbReference type="SUPFAM" id="SSF53474">
    <property type="entry name" value="alpha/beta-Hydrolases"/>
    <property type="match status" value="1"/>
</dbReference>
<accession>A0ABN3G635</accession>
<keyword evidence="1 3" id="KW-0378">Hydrolase</keyword>
<comment type="caution">
    <text evidence="3">The sequence shown here is derived from an EMBL/GenBank/DDBJ whole genome shotgun (WGS) entry which is preliminary data.</text>
</comment>
<dbReference type="RefSeq" id="WP_344129745.1">
    <property type="nucleotide sequence ID" value="NZ_BAAARA010000007.1"/>
</dbReference>
<feature type="domain" description="AB hydrolase-1" evidence="2">
    <location>
        <begin position="25"/>
        <end position="253"/>
    </location>
</feature>
<dbReference type="Pfam" id="PF00561">
    <property type="entry name" value="Abhydrolase_1"/>
    <property type="match status" value="1"/>
</dbReference>
<dbReference type="EMBL" id="BAAARA010000007">
    <property type="protein sequence ID" value="GAA2345053.1"/>
    <property type="molecule type" value="Genomic_DNA"/>
</dbReference>
<dbReference type="Gene3D" id="3.40.50.1820">
    <property type="entry name" value="alpha/beta hydrolase"/>
    <property type="match status" value="1"/>
</dbReference>
<dbReference type="PANTHER" id="PTHR43798">
    <property type="entry name" value="MONOACYLGLYCEROL LIPASE"/>
    <property type="match status" value="1"/>
</dbReference>
<name>A0ABN3G635_9PSEU</name>
<evidence type="ECO:0000313" key="3">
    <source>
        <dbReference type="EMBL" id="GAA2345053.1"/>
    </source>
</evidence>
<evidence type="ECO:0000259" key="2">
    <source>
        <dbReference type="Pfam" id="PF00561"/>
    </source>
</evidence>
<protein>
    <submittedName>
        <fullName evidence="3">Alpha/beta hydrolase</fullName>
    </submittedName>
</protein>
<dbReference type="Proteomes" id="UP001501218">
    <property type="component" value="Unassembled WGS sequence"/>
</dbReference>
<dbReference type="PANTHER" id="PTHR43798:SF31">
    <property type="entry name" value="AB HYDROLASE SUPERFAMILY PROTEIN YCLE"/>
    <property type="match status" value="1"/>
</dbReference>
<dbReference type="InterPro" id="IPR050266">
    <property type="entry name" value="AB_hydrolase_sf"/>
</dbReference>
<dbReference type="PRINTS" id="PR00111">
    <property type="entry name" value="ABHYDROLASE"/>
</dbReference>
<keyword evidence="4" id="KW-1185">Reference proteome</keyword>
<gene>
    <name evidence="3" type="ORF">GCM10009854_22210</name>
</gene>
<sequence length="265" mass="28881">MELKKVGIPVEGGELHAEIGGSGSPLVLLHAGGQSARMWDDQLELADERTIIRYDARSHGRSSTAMADFRLEDDLLAVLDHFGVEAATLLGNSMGGATALTFALRHPHRVDRLALVGPGVPPVEFQDPFILAEHREQAAAVEAMDLDRYLSSMLRMSVDGPRRRPEEVPGGVRERCREMLADTVAAHRTATGAMLEADVRSRLPEISAPTLVVVGELEAAELHRMGRMLAGGMPDVRLEVVPGAGHMLSMEKPAEFNRTLRDFLR</sequence>
<dbReference type="GO" id="GO:0016787">
    <property type="term" value="F:hydrolase activity"/>
    <property type="evidence" value="ECO:0007669"/>
    <property type="project" value="UniProtKB-KW"/>
</dbReference>
<evidence type="ECO:0000256" key="1">
    <source>
        <dbReference type="ARBA" id="ARBA00022801"/>
    </source>
</evidence>
<dbReference type="InterPro" id="IPR000073">
    <property type="entry name" value="AB_hydrolase_1"/>
</dbReference>
<reference evidence="3 4" key="1">
    <citation type="journal article" date="2019" name="Int. J. Syst. Evol. Microbiol.">
        <title>The Global Catalogue of Microorganisms (GCM) 10K type strain sequencing project: providing services to taxonomists for standard genome sequencing and annotation.</title>
        <authorList>
            <consortium name="The Broad Institute Genomics Platform"/>
            <consortium name="The Broad Institute Genome Sequencing Center for Infectious Disease"/>
            <person name="Wu L."/>
            <person name="Ma J."/>
        </authorList>
    </citation>
    <scope>NUCLEOTIDE SEQUENCE [LARGE SCALE GENOMIC DNA]</scope>
    <source>
        <strain evidence="3 4">JCM 16221</strain>
    </source>
</reference>
<organism evidence="3 4">
    <name type="scientific">Saccharopolyspora halophila</name>
    <dbReference type="NCBI Taxonomy" id="405551"/>
    <lineage>
        <taxon>Bacteria</taxon>
        <taxon>Bacillati</taxon>
        <taxon>Actinomycetota</taxon>
        <taxon>Actinomycetes</taxon>
        <taxon>Pseudonocardiales</taxon>
        <taxon>Pseudonocardiaceae</taxon>
        <taxon>Saccharopolyspora</taxon>
    </lineage>
</organism>